<feature type="domain" description="Tripartite ATP-independent periplasmic transporters DctQ component" evidence="10">
    <location>
        <begin position="24"/>
        <end position="162"/>
    </location>
</feature>
<evidence type="ECO:0000256" key="6">
    <source>
        <dbReference type="ARBA" id="ARBA00022989"/>
    </source>
</evidence>
<proteinExistence type="inferred from homology"/>
<dbReference type="AlphaFoldDB" id="A0A1X7N2C7"/>
<evidence type="ECO:0000256" key="7">
    <source>
        <dbReference type="ARBA" id="ARBA00023136"/>
    </source>
</evidence>
<keyword evidence="3" id="KW-1003">Cell membrane</keyword>
<dbReference type="PANTHER" id="PTHR35011:SF2">
    <property type="entry name" value="2,3-DIKETO-L-GULONATE TRAP TRANSPORTER SMALL PERMEASE PROTEIN YIAM"/>
    <property type="match status" value="1"/>
</dbReference>
<comment type="function">
    <text evidence="9">Part of the tripartite ATP-independent periplasmic (TRAP) transport system.</text>
</comment>
<name>A0A1X7N2C7_9HYPH</name>
<organism evidence="11 12">
    <name type="scientific">Mesorhizobium australicum</name>
    <dbReference type="NCBI Taxonomy" id="536018"/>
    <lineage>
        <taxon>Bacteria</taxon>
        <taxon>Pseudomonadati</taxon>
        <taxon>Pseudomonadota</taxon>
        <taxon>Alphaproteobacteria</taxon>
        <taxon>Hyphomicrobiales</taxon>
        <taxon>Phyllobacteriaceae</taxon>
        <taxon>Mesorhizobium</taxon>
    </lineage>
</organism>
<feature type="transmembrane region" description="Helical" evidence="9">
    <location>
        <begin position="47"/>
        <end position="64"/>
    </location>
</feature>
<sequence length="186" mass="20582">MLALRRYFDAVVSTILIWMLIVLLAVMTLQIVLRYGFSTSLIWAEEICRYLLVWVSFLAAVLAYERGEIASVPMLRDALPPNAGLVLAIVANVLGIVLLSVLVYYGFVYANRLGSSPIPAMKFLLGDLFGPDFPVPRVYWVYIALPVGLTLFALRLAMDIVLYARMIGTGARASDLRLATEIEAHG</sequence>
<dbReference type="PANTHER" id="PTHR35011">
    <property type="entry name" value="2,3-DIKETO-L-GULONATE TRAP TRANSPORTER SMALL PERMEASE PROTEIN YIAM"/>
    <property type="match status" value="1"/>
</dbReference>
<evidence type="ECO:0000313" key="11">
    <source>
        <dbReference type="EMBL" id="SMH31454.1"/>
    </source>
</evidence>
<keyword evidence="7 9" id="KW-0472">Membrane</keyword>
<evidence type="ECO:0000256" key="1">
    <source>
        <dbReference type="ARBA" id="ARBA00004429"/>
    </source>
</evidence>
<keyword evidence="5 9" id="KW-0812">Transmembrane</keyword>
<comment type="similarity">
    <text evidence="8 9">Belongs to the TRAP transporter small permease family.</text>
</comment>
<dbReference type="InterPro" id="IPR007387">
    <property type="entry name" value="TRAP_DctQ"/>
</dbReference>
<dbReference type="EMBL" id="FXBL01000004">
    <property type="protein sequence ID" value="SMH31454.1"/>
    <property type="molecule type" value="Genomic_DNA"/>
</dbReference>
<feature type="transmembrane region" description="Helical" evidence="9">
    <location>
        <begin position="7"/>
        <end position="27"/>
    </location>
</feature>
<evidence type="ECO:0000256" key="2">
    <source>
        <dbReference type="ARBA" id="ARBA00022448"/>
    </source>
</evidence>
<gene>
    <name evidence="11" type="ORF">SAMN02982922_1167</name>
</gene>
<evidence type="ECO:0000256" key="3">
    <source>
        <dbReference type="ARBA" id="ARBA00022475"/>
    </source>
</evidence>
<dbReference type="GO" id="GO:0022857">
    <property type="term" value="F:transmembrane transporter activity"/>
    <property type="evidence" value="ECO:0007669"/>
    <property type="project" value="UniProtKB-UniRule"/>
</dbReference>
<evidence type="ECO:0000313" key="12">
    <source>
        <dbReference type="Proteomes" id="UP000193083"/>
    </source>
</evidence>
<keyword evidence="2 9" id="KW-0813">Transport</keyword>
<evidence type="ECO:0000259" key="10">
    <source>
        <dbReference type="Pfam" id="PF04290"/>
    </source>
</evidence>
<dbReference type="InterPro" id="IPR055348">
    <property type="entry name" value="DctQ"/>
</dbReference>
<dbReference type="Pfam" id="PF04290">
    <property type="entry name" value="DctQ"/>
    <property type="match status" value="1"/>
</dbReference>
<dbReference type="Proteomes" id="UP000193083">
    <property type="component" value="Unassembled WGS sequence"/>
</dbReference>
<evidence type="ECO:0000256" key="5">
    <source>
        <dbReference type="ARBA" id="ARBA00022692"/>
    </source>
</evidence>
<keyword evidence="12" id="KW-1185">Reference proteome</keyword>
<feature type="transmembrane region" description="Helical" evidence="9">
    <location>
        <begin position="139"/>
        <end position="157"/>
    </location>
</feature>
<dbReference type="GO" id="GO:0005886">
    <property type="term" value="C:plasma membrane"/>
    <property type="evidence" value="ECO:0007669"/>
    <property type="project" value="UniProtKB-SubCell"/>
</dbReference>
<feature type="transmembrane region" description="Helical" evidence="9">
    <location>
        <begin position="85"/>
        <end position="107"/>
    </location>
</feature>
<comment type="subunit">
    <text evidence="9">The complex comprises the extracytoplasmic solute receptor protein and the two transmembrane proteins.</text>
</comment>
<dbReference type="OrthoDB" id="8449485at2"/>
<dbReference type="GO" id="GO:0015740">
    <property type="term" value="P:C4-dicarboxylate transport"/>
    <property type="evidence" value="ECO:0007669"/>
    <property type="project" value="TreeGrafter"/>
</dbReference>
<evidence type="ECO:0000256" key="4">
    <source>
        <dbReference type="ARBA" id="ARBA00022519"/>
    </source>
</evidence>
<evidence type="ECO:0000256" key="8">
    <source>
        <dbReference type="ARBA" id="ARBA00038436"/>
    </source>
</evidence>
<reference evidence="11 12" key="1">
    <citation type="submission" date="2017-04" db="EMBL/GenBank/DDBJ databases">
        <authorList>
            <person name="Afonso C.L."/>
            <person name="Miller P.J."/>
            <person name="Scott M.A."/>
            <person name="Spackman E."/>
            <person name="Goraichik I."/>
            <person name="Dimitrov K.M."/>
            <person name="Suarez D.L."/>
            <person name="Swayne D.E."/>
        </authorList>
    </citation>
    <scope>NUCLEOTIDE SEQUENCE [LARGE SCALE GENOMIC DNA]</scope>
    <source>
        <strain evidence="11 12">B5P</strain>
    </source>
</reference>
<comment type="subcellular location">
    <subcellularLocation>
        <location evidence="1 9">Cell inner membrane</location>
        <topology evidence="1 9">Multi-pass membrane protein</topology>
    </subcellularLocation>
</comment>
<dbReference type="RefSeq" id="WP_085463285.1">
    <property type="nucleotide sequence ID" value="NZ_FXBL01000004.1"/>
</dbReference>
<evidence type="ECO:0000256" key="9">
    <source>
        <dbReference type="RuleBase" id="RU369079"/>
    </source>
</evidence>
<keyword evidence="4 9" id="KW-0997">Cell inner membrane</keyword>
<accession>A0A1X7N2C7</accession>
<protein>
    <recommendedName>
        <fullName evidence="9">TRAP transporter small permease protein</fullName>
    </recommendedName>
</protein>
<keyword evidence="6 9" id="KW-1133">Transmembrane helix</keyword>